<feature type="compositionally biased region" description="Low complexity" evidence="1">
    <location>
        <begin position="17"/>
        <end position="30"/>
    </location>
</feature>
<keyword evidence="3" id="KW-1185">Reference proteome</keyword>
<dbReference type="Proteomes" id="UP000604046">
    <property type="component" value="Unassembled WGS sequence"/>
</dbReference>
<evidence type="ECO:0000313" key="2">
    <source>
        <dbReference type="EMBL" id="CAE7422713.1"/>
    </source>
</evidence>
<sequence>MGLVFGRGPEPEKSTAEEPPSMPAGASSAPRWLQRVRSAVPLPADPAKQAAPVHSSPGRVLRPNSGLVFARCVFSAPSSPDGPGIVVERALVDTGSSDCELREGLLRRLPELPIVERGVMYETSTGGEAYDAYEVVLTVGGHRCAAVLTVVPEERFQAGAEEPCSDEALLGHMAIAALGLVVDCPTRSLVSTQATESVGKPHQADGSPAYLQMGQLHVASSRPWATLPPSAPFVGSLSQMWSSYRHGSATLQPRWLPGTGCSMPLMLEGLPKLADAQPCEVDPHGSPIIPVTYVHCMFMSPLQPQAGGPFVNMALVDTGSSDCELRESYLKQLGPLPTVAAGVVYETVAGRHVFDSYEVLVKVNDRVAAVAVTGIPEERFHPGAEDPASDEAVLGLASLSALGLLVDCGQREVRKKD</sequence>
<gene>
    <name evidence="2" type="ORF">SNAT2548_LOCUS22989</name>
</gene>
<evidence type="ECO:0008006" key="4">
    <source>
        <dbReference type="Google" id="ProtNLM"/>
    </source>
</evidence>
<organism evidence="2 3">
    <name type="scientific">Symbiodinium natans</name>
    <dbReference type="NCBI Taxonomy" id="878477"/>
    <lineage>
        <taxon>Eukaryota</taxon>
        <taxon>Sar</taxon>
        <taxon>Alveolata</taxon>
        <taxon>Dinophyceae</taxon>
        <taxon>Suessiales</taxon>
        <taxon>Symbiodiniaceae</taxon>
        <taxon>Symbiodinium</taxon>
    </lineage>
</organism>
<evidence type="ECO:0000256" key="1">
    <source>
        <dbReference type="SAM" id="MobiDB-lite"/>
    </source>
</evidence>
<name>A0A812R7F0_9DINO</name>
<evidence type="ECO:0000313" key="3">
    <source>
        <dbReference type="Proteomes" id="UP000604046"/>
    </source>
</evidence>
<reference evidence="2" key="1">
    <citation type="submission" date="2021-02" db="EMBL/GenBank/DDBJ databases">
        <authorList>
            <person name="Dougan E. K."/>
            <person name="Rhodes N."/>
            <person name="Thang M."/>
            <person name="Chan C."/>
        </authorList>
    </citation>
    <scope>NUCLEOTIDE SEQUENCE</scope>
</reference>
<dbReference type="EMBL" id="CAJNDS010002304">
    <property type="protein sequence ID" value="CAE7422713.1"/>
    <property type="molecule type" value="Genomic_DNA"/>
</dbReference>
<proteinExistence type="predicted"/>
<comment type="caution">
    <text evidence="2">The sequence shown here is derived from an EMBL/GenBank/DDBJ whole genome shotgun (WGS) entry which is preliminary data.</text>
</comment>
<accession>A0A812R7F0</accession>
<protein>
    <recommendedName>
        <fullName evidence="4">Peptidase A2 domain-containing protein</fullName>
    </recommendedName>
</protein>
<dbReference type="AlphaFoldDB" id="A0A812R7F0"/>
<feature type="region of interest" description="Disordered" evidence="1">
    <location>
        <begin position="1"/>
        <end position="31"/>
    </location>
</feature>